<keyword evidence="3" id="KW-1185">Reference proteome</keyword>
<evidence type="ECO:0000313" key="2">
    <source>
        <dbReference type="EMBL" id="WMW21658.1"/>
    </source>
</evidence>
<feature type="transmembrane region" description="Helical" evidence="1">
    <location>
        <begin position="136"/>
        <end position="152"/>
    </location>
</feature>
<dbReference type="KEGG" id="mmav:RE476_09705"/>
<protein>
    <recommendedName>
        <fullName evidence="4">TIGR04206 family protein</fullName>
    </recommendedName>
</protein>
<keyword evidence="1" id="KW-0812">Transmembrane</keyword>
<keyword evidence="1" id="KW-0472">Membrane</keyword>
<feature type="transmembrane region" description="Helical" evidence="1">
    <location>
        <begin position="39"/>
        <end position="59"/>
    </location>
</feature>
<dbReference type="AlphaFoldDB" id="A0AA51UEI2"/>
<dbReference type="EMBL" id="CP133594">
    <property type="protein sequence ID" value="WMW21658.1"/>
    <property type="molecule type" value="Genomic_DNA"/>
</dbReference>
<reference evidence="2" key="1">
    <citation type="submission" date="2023-08" db="EMBL/GenBank/DDBJ databases">
        <title>Methanolobus mangrovi sp. nov. and Methanolobus sediminis sp. nov, two novel methylotrophic methanogens isolated from mangrove sediments in China.</title>
        <authorList>
            <person name="Zhou J."/>
        </authorList>
    </citation>
    <scope>NUCLEOTIDE SEQUENCE</scope>
    <source>
        <strain evidence="2">FTZ2</strain>
    </source>
</reference>
<proteinExistence type="predicted"/>
<organism evidence="2 3">
    <name type="scientific">Methanolobus mangrovi</name>
    <dbReference type="NCBI Taxonomy" id="3072977"/>
    <lineage>
        <taxon>Archaea</taxon>
        <taxon>Methanobacteriati</taxon>
        <taxon>Methanobacteriota</taxon>
        <taxon>Stenosarchaea group</taxon>
        <taxon>Methanomicrobia</taxon>
        <taxon>Methanosarcinales</taxon>
        <taxon>Methanosarcinaceae</taxon>
        <taxon>Methanolobus</taxon>
    </lineage>
</organism>
<keyword evidence="1" id="KW-1133">Transmembrane helix</keyword>
<dbReference type="RefSeq" id="WP_309307447.1">
    <property type="nucleotide sequence ID" value="NZ_CP133594.1"/>
</dbReference>
<feature type="transmembrane region" description="Helical" evidence="1">
    <location>
        <begin position="110"/>
        <end position="130"/>
    </location>
</feature>
<dbReference type="GeneID" id="84230416"/>
<name>A0AA51UEI2_9EURY</name>
<dbReference type="Proteomes" id="UP001183006">
    <property type="component" value="Chromosome"/>
</dbReference>
<accession>A0AA51UEI2</accession>
<sequence length="162" mass="18319">MQEIKINHSDTTLLRKIMPLICLAIPWEVYFYSNYSSGWGIKFSVFYANFDIIYGVIFVDLFQQMSLLSNGGFLPSVRTLGWVFGAILCIALTVYELSKANIEFELETKITAHMLIACGILTAISSVAVWNSTFKTLPIAPFFFIAFGYLLLKAEKEEKNTT</sequence>
<evidence type="ECO:0000256" key="1">
    <source>
        <dbReference type="SAM" id="Phobius"/>
    </source>
</evidence>
<evidence type="ECO:0008006" key="4">
    <source>
        <dbReference type="Google" id="ProtNLM"/>
    </source>
</evidence>
<gene>
    <name evidence="2" type="ORF">RE476_09705</name>
</gene>
<feature type="transmembrane region" description="Helical" evidence="1">
    <location>
        <begin position="79"/>
        <end position="98"/>
    </location>
</feature>
<evidence type="ECO:0000313" key="3">
    <source>
        <dbReference type="Proteomes" id="UP001183006"/>
    </source>
</evidence>